<evidence type="ECO:0000313" key="2">
    <source>
        <dbReference type="Proteomes" id="UP001185331"/>
    </source>
</evidence>
<dbReference type="Proteomes" id="UP001185331">
    <property type="component" value="Unassembled WGS sequence"/>
</dbReference>
<proteinExistence type="predicted"/>
<reference evidence="1" key="1">
    <citation type="submission" date="2023-07" db="EMBL/GenBank/DDBJ databases">
        <title>Sorghum-associated microbial communities from plants grown in Nebraska, USA.</title>
        <authorList>
            <person name="Schachtman D."/>
        </authorList>
    </citation>
    <scope>NUCLEOTIDE SEQUENCE</scope>
    <source>
        <strain evidence="1">BE330</strain>
    </source>
</reference>
<accession>A0AAE4BNG8</accession>
<dbReference type="RefSeq" id="WP_309853196.1">
    <property type="nucleotide sequence ID" value="NZ_JAVDQJ010000004.1"/>
</dbReference>
<protein>
    <submittedName>
        <fullName evidence="1">Uncharacterized protein</fullName>
    </submittedName>
</protein>
<comment type="caution">
    <text evidence="1">The sequence shown here is derived from an EMBL/GenBank/DDBJ whole genome shotgun (WGS) entry which is preliminary data.</text>
</comment>
<sequence>MSRTLNDAVQSFLASLNLGTAALVDTESTCQANGLPAVTVRVSLKDSEPAVLHAAASNAFSEAVIVWQSDDGDVPLANVHLDDAADRLRVERHDVQVGAFMDRLQAGPRMAGLRARSKELVEFVARGMQSHLEEALHRPCPVVFRVREGEGTCDGVYGVTGTFGVAGLLEPFFTKEHPNGTLGLYRVGTIPEQIAEVRRGKRPELYGWARANLTDRIEQLLTP</sequence>
<gene>
    <name evidence="1" type="ORF">J2Y00_002288</name>
</gene>
<dbReference type="AlphaFoldDB" id="A0AAE4BNG8"/>
<organism evidence="1 2">
    <name type="scientific">Deinococcus soli</name>
    <name type="common">ex Cha et al. 2016</name>
    <dbReference type="NCBI Taxonomy" id="1309411"/>
    <lineage>
        <taxon>Bacteria</taxon>
        <taxon>Thermotogati</taxon>
        <taxon>Deinococcota</taxon>
        <taxon>Deinococci</taxon>
        <taxon>Deinococcales</taxon>
        <taxon>Deinococcaceae</taxon>
        <taxon>Deinococcus</taxon>
    </lineage>
</organism>
<evidence type="ECO:0000313" key="1">
    <source>
        <dbReference type="EMBL" id="MDR6218691.1"/>
    </source>
</evidence>
<dbReference type="EMBL" id="JAVDQK010000005">
    <property type="protein sequence ID" value="MDR6218691.1"/>
    <property type="molecule type" value="Genomic_DNA"/>
</dbReference>
<name>A0AAE4BNG8_9DEIO</name>